<proteinExistence type="predicted"/>
<evidence type="ECO:0000313" key="2">
    <source>
        <dbReference type="Proteomes" id="UP000012159"/>
    </source>
</evidence>
<protein>
    <submittedName>
        <fullName evidence="1">Uncharacterized protein</fullName>
    </submittedName>
</protein>
<accession>M6WC95</accession>
<organism evidence="1 2">
    <name type="scientific">Leptospira borgpetersenii serovar Pomona str. 200901868</name>
    <dbReference type="NCBI Taxonomy" id="1192866"/>
    <lineage>
        <taxon>Bacteria</taxon>
        <taxon>Pseudomonadati</taxon>
        <taxon>Spirochaetota</taxon>
        <taxon>Spirochaetia</taxon>
        <taxon>Leptospirales</taxon>
        <taxon>Leptospiraceae</taxon>
        <taxon>Leptospira</taxon>
    </lineage>
</organism>
<dbReference type="STRING" id="1192866.LEP1GSC133_3672"/>
<reference evidence="1 2" key="1">
    <citation type="submission" date="2013-01" db="EMBL/GenBank/DDBJ databases">
        <authorList>
            <person name="Harkins D.M."/>
            <person name="Durkin A.S."/>
            <person name="Brinkac L.M."/>
            <person name="Haft D.H."/>
            <person name="Selengut J.D."/>
            <person name="Sanka R."/>
            <person name="DePew J."/>
            <person name="Purushe J."/>
            <person name="Picardeau M."/>
            <person name="Werts C."/>
            <person name="Goarant C."/>
            <person name="Vinetz J.M."/>
            <person name="Sutton G.G."/>
            <person name="Nierman W.C."/>
            <person name="Fouts D.E."/>
        </authorList>
    </citation>
    <scope>NUCLEOTIDE SEQUENCE [LARGE SCALE GENOMIC DNA]</scope>
    <source>
        <strain evidence="1 2">200901868</strain>
    </source>
</reference>
<dbReference type="Proteomes" id="UP000012159">
    <property type="component" value="Unassembled WGS sequence"/>
</dbReference>
<gene>
    <name evidence="1" type="ORF">LEP1GSC133_3672</name>
</gene>
<evidence type="ECO:0000313" key="1">
    <source>
        <dbReference type="EMBL" id="EMO65061.1"/>
    </source>
</evidence>
<dbReference type="EMBL" id="AKWF02000017">
    <property type="protein sequence ID" value="EMO65061.1"/>
    <property type="molecule type" value="Genomic_DNA"/>
</dbReference>
<dbReference type="AlphaFoldDB" id="M6WC95"/>
<sequence>MFLSGRYREAFVSIVLISFTSIQLKGTSIKSKDAILKSNF</sequence>
<name>M6WC95_LEPBO</name>
<comment type="caution">
    <text evidence="1">The sequence shown here is derived from an EMBL/GenBank/DDBJ whole genome shotgun (WGS) entry which is preliminary data.</text>
</comment>